<dbReference type="PANTHER" id="PTHR34215:SF1">
    <property type="entry name" value="YLXR DOMAIN-CONTAINING PROTEIN"/>
    <property type="match status" value="1"/>
</dbReference>
<dbReference type="InterPro" id="IPR037465">
    <property type="entry name" value="YlxR"/>
</dbReference>
<evidence type="ECO:0000259" key="1">
    <source>
        <dbReference type="Pfam" id="PF04296"/>
    </source>
</evidence>
<evidence type="ECO:0000313" key="2">
    <source>
        <dbReference type="EMBL" id="ANW98469.1"/>
    </source>
</evidence>
<dbReference type="Gene3D" id="3.30.1230.10">
    <property type="entry name" value="YlxR-like"/>
    <property type="match status" value="1"/>
</dbReference>
<dbReference type="CDD" id="cd00279">
    <property type="entry name" value="YlxR"/>
    <property type="match status" value="1"/>
</dbReference>
<dbReference type="SUPFAM" id="SSF64376">
    <property type="entry name" value="YlxR-like"/>
    <property type="match status" value="1"/>
</dbReference>
<protein>
    <submittedName>
        <fullName evidence="2">RNA-binding protein</fullName>
    </submittedName>
</protein>
<gene>
    <name evidence="2" type="ORF">CSTERTH_05135</name>
</gene>
<dbReference type="OrthoDB" id="9813251at2"/>
<dbReference type="InterPro" id="IPR007393">
    <property type="entry name" value="YlxR_dom"/>
</dbReference>
<evidence type="ECO:0000313" key="3">
    <source>
        <dbReference type="Proteomes" id="UP000092971"/>
    </source>
</evidence>
<dbReference type="AlphaFoldDB" id="A0A1B1YCH8"/>
<proteinExistence type="predicted"/>
<reference evidence="2 3" key="1">
    <citation type="submission" date="2016-02" db="EMBL/GenBank/DDBJ databases">
        <title>Comparison of Clostridium stercorarium subspecies using comparative genomics and transcriptomics.</title>
        <authorList>
            <person name="Schellenberg J."/>
            <person name="Thallinger G."/>
            <person name="Levin D.B."/>
            <person name="Zhang X."/>
            <person name="Alvare G."/>
            <person name="Fristensky B."/>
            <person name="Sparling R."/>
        </authorList>
    </citation>
    <scope>NUCLEOTIDE SEQUENCE [LARGE SCALE GENOMIC DNA]</scope>
    <source>
        <strain evidence="2 3">DSM 2910</strain>
    </source>
</reference>
<feature type="domain" description="YlxR" evidence="1">
    <location>
        <begin position="12"/>
        <end position="85"/>
    </location>
</feature>
<dbReference type="Pfam" id="PF04296">
    <property type="entry name" value="YlxR"/>
    <property type="match status" value="1"/>
</dbReference>
<accession>A0A1B1YCH8</accession>
<name>A0A1B1YCH8_THEST</name>
<dbReference type="InterPro" id="IPR035931">
    <property type="entry name" value="YlxR-like_sf"/>
</dbReference>
<dbReference type="Proteomes" id="UP000092971">
    <property type="component" value="Chromosome"/>
</dbReference>
<sequence length="97" mass="10930">MEPVKAKKIPMRRCVACHQMKDKRELIRVVKSPEGEIFIDPTGKKNGRGAYLCKDPACIAKARKAKSLNREFKSEIPVEIYEQLQEQLNSLEGNSGG</sequence>
<organism evidence="2 3">
    <name type="scientific">Thermoclostridium stercorarium subsp. thermolacticum DSM 2910</name>
    <dbReference type="NCBI Taxonomy" id="1121336"/>
    <lineage>
        <taxon>Bacteria</taxon>
        <taxon>Bacillati</taxon>
        <taxon>Bacillota</taxon>
        <taxon>Clostridia</taxon>
        <taxon>Eubacteriales</taxon>
        <taxon>Oscillospiraceae</taxon>
        <taxon>Thermoclostridium</taxon>
    </lineage>
</organism>
<dbReference type="PANTHER" id="PTHR34215">
    <property type="entry name" value="BLL0784 PROTEIN"/>
    <property type="match status" value="1"/>
</dbReference>
<dbReference type="EMBL" id="CP014672">
    <property type="protein sequence ID" value="ANW98469.1"/>
    <property type="molecule type" value="Genomic_DNA"/>
</dbReference>
<dbReference type="NCBIfam" id="NF047356">
    <property type="entry name" value="RNA_bind_RnpM"/>
    <property type="match status" value="1"/>
</dbReference>